<organism evidence="10 11">
    <name type="scientific">Ilumatobacter coccineus (strain NBRC 103263 / KCTC 29153 / YM16-304)</name>
    <dbReference type="NCBI Taxonomy" id="1313172"/>
    <lineage>
        <taxon>Bacteria</taxon>
        <taxon>Bacillati</taxon>
        <taxon>Actinomycetota</taxon>
        <taxon>Acidimicrobiia</taxon>
        <taxon>Acidimicrobiales</taxon>
        <taxon>Ilumatobacteraceae</taxon>
        <taxon>Ilumatobacter</taxon>
    </lineage>
</organism>
<feature type="transmembrane region" description="Helical" evidence="8">
    <location>
        <begin position="111"/>
        <end position="138"/>
    </location>
</feature>
<feature type="transmembrane region" description="Helical" evidence="8">
    <location>
        <begin position="178"/>
        <end position="198"/>
    </location>
</feature>
<feature type="transmembrane region" description="Helical" evidence="8">
    <location>
        <begin position="71"/>
        <end position="91"/>
    </location>
</feature>
<evidence type="ECO:0000256" key="5">
    <source>
        <dbReference type="ARBA" id="ARBA00022692"/>
    </source>
</evidence>
<dbReference type="InterPro" id="IPR013525">
    <property type="entry name" value="ABC2_TM"/>
</dbReference>
<dbReference type="RefSeq" id="WP_015442559.1">
    <property type="nucleotide sequence ID" value="NC_020520.1"/>
</dbReference>
<proteinExistence type="inferred from homology"/>
<feature type="transmembrane region" description="Helical" evidence="8">
    <location>
        <begin position="29"/>
        <end position="51"/>
    </location>
</feature>
<feature type="domain" description="ABC transmembrane type-2" evidence="9">
    <location>
        <begin position="30"/>
        <end position="257"/>
    </location>
</feature>
<feature type="transmembrane region" description="Helical" evidence="8">
    <location>
        <begin position="144"/>
        <end position="166"/>
    </location>
</feature>
<dbReference type="EMBL" id="AP012057">
    <property type="protein sequence ID" value="BAN03312.1"/>
    <property type="molecule type" value="Genomic_DNA"/>
</dbReference>
<keyword evidence="7 8" id="KW-0472">Membrane</keyword>
<dbReference type="PROSITE" id="PS51012">
    <property type="entry name" value="ABC_TM2"/>
    <property type="match status" value="1"/>
</dbReference>
<evidence type="ECO:0000256" key="1">
    <source>
        <dbReference type="ARBA" id="ARBA00004651"/>
    </source>
</evidence>
<keyword evidence="6 8" id="KW-1133">Transmembrane helix</keyword>
<dbReference type="AlphaFoldDB" id="A0A6C7EBD6"/>
<reference evidence="10 11" key="1">
    <citation type="journal article" date="2013" name="Int. J. Syst. Evol. Microbiol.">
        <title>Ilumatobacter nonamiense sp. nov. and Ilumatobacter coccineum sp. nov., isolated from seashore sand.</title>
        <authorList>
            <person name="Matsumoto A."/>
            <person name="Kasai H."/>
            <person name="Matsuo Y."/>
            <person name="Shizuri Y."/>
            <person name="Ichikawa N."/>
            <person name="Fujita N."/>
            <person name="Omura S."/>
            <person name="Takahashi Y."/>
        </authorList>
    </citation>
    <scope>NUCLEOTIDE SEQUENCE [LARGE SCALE GENOMIC DNA]</scope>
    <source>
        <strain evidence="11">NBRC 103263 / KCTC 29153 / YM16-304</strain>
    </source>
</reference>
<sequence length="265" mass="29450">MSLRTAFAHRNLLYLLSLKELRTRYRKSVLGWAWTLLNPLSQMVIFTFVFTVAFNQPAPRGNPSGLEIFPLYLLSGLLPFQFFSISVTAAIASVSSNGSLITKVAFPHEHLALSIIIAQLVTFLIEIAVLAVAILVAGQMVLPWLIPTLALVALLTMFTTGVALALSAANVFFHDVNYLWSIASQVLFYMTPIIWVPANIDNELLDTVSNWHPTGSFIRAFQQVLYGGHLPSIWRWLHLGVIAVVTLAIGAWIFSRLSPRFAEEL</sequence>
<evidence type="ECO:0000256" key="4">
    <source>
        <dbReference type="ARBA" id="ARBA00022475"/>
    </source>
</evidence>
<evidence type="ECO:0000256" key="6">
    <source>
        <dbReference type="ARBA" id="ARBA00022989"/>
    </source>
</evidence>
<dbReference type="PANTHER" id="PTHR30413">
    <property type="entry name" value="INNER MEMBRANE TRANSPORT PERMEASE"/>
    <property type="match status" value="1"/>
</dbReference>
<name>A0A6C7EBD6_ILUCY</name>
<dbReference type="Pfam" id="PF01061">
    <property type="entry name" value="ABC2_membrane"/>
    <property type="match status" value="1"/>
</dbReference>
<evidence type="ECO:0000256" key="7">
    <source>
        <dbReference type="ARBA" id="ARBA00023136"/>
    </source>
</evidence>
<dbReference type="PANTHER" id="PTHR30413:SF10">
    <property type="entry name" value="CAPSULE POLYSACCHARIDE EXPORT INNER-MEMBRANE PROTEIN CTRC"/>
    <property type="match status" value="1"/>
</dbReference>
<keyword evidence="5 8" id="KW-0812">Transmembrane</keyword>
<comment type="similarity">
    <text evidence="2 8">Belongs to the ABC-2 integral membrane protein family.</text>
</comment>
<dbReference type="InterPro" id="IPR047817">
    <property type="entry name" value="ABC2_TM_bact-type"/>
</dbReference>
<keyword evidence="11" id="KW-1185">Reference proteome</keyword>
<evidence type="ECO:0000259" key="9">
    <source>
        <dbReference type="PROSITE" id="PS51012"/>
    </source>
</evidence>
<evidence type="ECO:0000256" key="8">
    <source>
        <dbReference type="RuleBase" id="RU361157"/>
    </source>
</evidence>
<gene>
    <name evidence="10" type="ORF">YM304_29980</name>
</gene>
<feature type="transmembrane region" description="Helical" evidence="8">
    <location>
        <begin position="233"/>
        <end position="254"/>
    </location>
</feature>
<protein>
    <recommendedName>
        <fullName evidence="8">Transport permease protein</fullName>
    </recommendedName>
</protein>
<evidence type="ECO:0000256" key="3">
    <source>
        <dbReference type="ARBA" id="ARBA00022448"/>
    </source>
</evidence>
<evidence type="ECO:0000313" key="11">
    <source>
        <dbReference type="Proteomes" id="UP000011863"/>
    </source>
</evidence>
<comment type="subcellular location">
    <subcellularLocation>
        <location evidence="1 8">Cell membrane</location>
        <topology evidence="1 8">Multi-pass membrane protein</topology>
    </subcellularLocation>
</comment>
<keyword evidence="4 8" id="KW-1003">Cell membrane</keyword>
<dbReference type="OrthoDB" id="9789409at2"/>
<accession>A0A6C7EBD6</accession>
<dbReference type="Proteomes" id="UP000011863">
    <property type="component" value="Chromosome"/>
</dbReference>
<dbReference type="KEGG" id="aym:YM304_29980"/>
<dbReference type="GO" id="GO:0015920">
    <property type="term" value="P:lipopolysaccharide transport"/>
    <property type="evidence" value="ECO:0007669"/>
    <property type="project" value="TreeGrafter"/>
</dbReference>
<dbReference type="GO" id="GO:0005886">
    <property type="term" value="C:plasma membrane"/>
    <property type="evidence" value="ECO:0007669"/>
    <property type="project" value="UniProtKB-SubCell"/>
</dbReference>
<evidence type="ECO:0000256" key="2">
    <source>
        <dbReference type="ARBA" id="ARBA00007783"/>
    </source>
</evidence>
<dbReference type="GO" id="GO:0140359">
    <property type="term" value="F:ABC-type transporter activity"/>
    <property type="evidence" value="ECO:0007669"/>
    <property type="project" value="InterPro"/>
</dbReference>
<evidence type="ECO:0000313" key="10">
    <source>
        <dbReference type="EMBL" id="BAN03312.1"/>
    </source>
</evidence>
<keyword evidence="3 8" id="KW-0813">Transport</keyword>